<keyword evidence="4" id="KW-0391">Immunity</keyword>
<dbReference type="GO" id="GO:0009617">
    <property type="term" value="P:response to bacterium"/>
    <property type="evidence" value="ECO:0007669"/>
    <property type="project" value="TreeGrafter"/>
</dbReference>
<protein>
    <recommendedName>
        <fullName evidence="8">Ig-like domain-containing protein</fullName>
    </recommendedName>
</protein>
<evidence type="ECO:0000256" key="1">
    <source>
        <dbReference type="ARBA" id="ARBA00004236"/>
    </source>
</evidence>
<keyword evidence="3" id="KW-0732">Signal</keyword>
<dbReference type="InterPro" id="IPR013783">
    <property type="entry name" value="Ig-like_fold"/>
</dbReference>
<keyword evidence="5" id="KW-0472">Membrane</keyword>
<dbReference type="InterPro" id="IPR052051">
    <property type="entry name" value="TCR_complex_component"/>
</dbReference>
<dbReference type="PANTHER" id="PTHR19433">
    <property type="entry name" value="T-CELL RECEPTOR ALPHA CHAIN V REGION-RELATED"/>
    <property type="match status" value="1"/>
</dbReference>
<dbReference type="Ensembl" id="ENSDLAT00005010888.2">
    <property type="protein sequence ID" value="ENSDLAP00005009936.2"/>
    <property type="gene ID" value="ENSDLAG00005031336.1"/>
</dbReference>
<sequence length="140" mass="15688">SVNLSYVDQPVILIFSQTVEVQPGEDVTLLCSNFSSSPTQTVWFTLVNRTQPRCISSMYSSTEPASLCNGVEKGKFEMSSNISTVFLKIKRTDVSDSGLYFCGFNMNRYSVLVSATYLKVQGKIIVKSVSWFPLIHYVFL</sequence>
<reference evidence="9" key="2">
    <citation type="submission" date="2025-09" db="UniProtKB">
        <authorList>
            <consortium name="Ensembl"/>
        </authorList>
    </citation>
    <scope>IDENTIFICATION</scope>
</reference>
<evidence type="ECO:0000256" key="7">
    <source>
        <dbReference type="ARBA" id="ARBA00023180"/>
    </source>
</evidence>
<reference evidence="9" key="1">
    <citation type="submission" date="2025-08" db="UniProtKB">
        <authorList>
            <consortium name="Ensembl"/>
        </authorList>
    </citation>
    <scope>IDENTIFICATION</scope>
</reference>
<evidence type="ECO:0000313" key="10">
    <source>
        <dbReference type="Proteomes" id="UP000694389"/>
    </source>
</evidence>
<dbReference type="Pfam" id="PF07686">
    <property type="entry name" value="V-set"/>
    <property type="match status" value="1"/>
</dbReference>
<dbReference type="Proteomes" id="UP000694389">
    <property type="component" value="Unassembled WGS sequence"/>
</dbReference>
<dbReference type="InterPro" id="IPR003599">
    <property type="entry name" value="Ig_sub"/>
</dbReference>
<evidence type="ECO:0000259" key="8">
    <source>
        <dbReference type="PROSITE" id="PS50835"/>
    </source>
</evidence>
<evidence type="ECO:0000256" key="6">
    <source>
        <dbReference type="ARBA" id="ARBA00023157"/>
    </source>
</evidence>
<keyword evidence="7" id="KW-0325">Glycoprotein</keyword>
<dbReference type="GO" id="GO:0002376">
    <property type="term" value="P:immune system process"/>
    <property type="evidence" value="ECO:0007669"/>
    <property type="project" value="UniProtKB-KW"/>
</dbReference>
<dbReference type="PROSITE" id="PS50835">
    <property type="entry name" value="IG_LIKE"/>
    <property type="match status" value="1"/>
</dbReference>
<keyword evidence="6" id="KW-1015">Disulfide bond</keyword>
<dbReference type="Gene3D" id="2.60.40.10">
    <property type="entry name" value="Immunoglobulins"/>
    <property type="match status" value="1"/>
</dbReference>
<dbReference type="PANTHER" id="PTHR19433:SF111">
    <property type="entry name" value="T CELL RECEPTOR ALPHA VARIABLE 4"/>
    <property type="match status" value="1"/>
</dbReference>
<evidence type="ECO:0000313" key="9">
    <source>
        <dbReference type="Ensembl" id="ENSDLAP00005009936.2"/>
    </source>
</evidence>
<keyword evidence="10" id="KW-1185">Reference proteome</keyword>
<feature type="domain" description="Ig-like" evidence="8">
    <location>
        <begin position="10"/>
        <end position="102"/>
    </location>
</feature>
<dbReference type="InterPro" id="IPR013106">
    <property type="entry name" value="Ig_V-set"/>
</dbReference>
<evidence type="ECO:0000256" key="3">
    <source>
        <dbReference type="ARBA" id="ARBA00022729"/>
    </source>
</evidence>
<dbReference type="GeneTree" id="ENSGT00940000174690"/>
<organism evidence="9 10">
    <name type="scientific">Dicentrarchus labrax</name>
    <name type="common">European seabass</name>
    <name type="synonym">Morone labrax</name>
    <dbReference type="NCBI Taxonomy" id="13489"/>
    <lineage>
        <taxon>Eukaryota</taxon>
        <taxon>Metazoa</taxon>
        <taxon>Chordata</taxon>
        <taxon>Craniata</taxon>
        <taxon>Vertebrata</taxon>
        <taxon>Euteleostomi</taxon>
        <taxon>Actinopterygii</taxon>
        <taxon>Neopterygii</taxon>
        <taxon>Teleostei</taxon>
        <taxon>Neoteleostei</taxon>
        <taxon>Acanthomorphata</taxon>
        <taxon>Eupercaria</taxon>
        <taxon>Moronidae</taxon>
        <taxon>Dicentrarchus</taxon>
    </lineage>
</organism>
<evidence type="ECO:0000256" key="5">
    <source>
        <dbReference type="ARBA" id="ARBA00023136"/>
    </source>
</evidence>
<dbReference type="GO" id="GO:0005886">
    <property type="term" value="C:plasma membrane"/>
    <property type="evidence" value="ECO:0007669"/>
    <property type="project" value="UniProtKB-SubCell"/>
</dbReference>
<name>A0A8C4DW55_DICLA</name>
<keyword evidence="2" id="KW-1003">Cell membrane</keyword>
<evidence type="ECO:0000256" key="4">
    <source>
        <dbReference type="ARBA" id="ARBA00022859"/>
    </source>
</evidence>
<evidence type="ECO:0000256" key="2">
    <source>
        <dbReference type="ARBA" id="ARBA00022475"/>
    </source>
</evidence>
<dbReference type="InterPro" id="IPR007110">
    <property type="entry name" value="Ig-like_dom"/>
</dbReference>
<proteinExistence type="predicted"/>
<dbReference type="AlphaFoldDB" id="A0A8C4DW55"/>
<dbReference type="CDD" id="cd00099">
    <property type="entry name" value="IgV"/>
    <property type="match status" value="1"/>
</dbReference>
<dbReference type="SUPFAM" id="SSF48726">
    <property type="entry name" value="Immunoglobulin"/>
    <property type="match status" value="1"/>
</dbReference>
<accession>A0A8C4DW55</accession>
<comment type="subcellular location">
    <subcellularLocation>
        <location evidence="1">Cell membrane</location>
    </subcellularLocation>
</comment>
<dbReference type="InterPro" id="IPR036179">
    <property type="entry name" value="Ig-like_dom_sf"/>
</dbReference>
<dbReference type="SMART" id="SM00409">
    <property type="entry name" value="IG"/>
    <property type="match status" value="1"/>
</dbReference>